<accession>A0A5C5FSS3</accession>
<protein>
    <recommendedName>
        <fullName evidence="3 13">DNA mismatch repair protein MSH3</fullName>
    </recommendedName>
    <alternativeName>
        <fullName evidence="3 13">DNA mismatch repair protein MSH3</fullName>
    </alternativeName>
    <alternativeName>
        <fullName evidence="12">MutS protein homolog 3</fullName>
    </alternativeName>
</protein>
<evidence type="ECO:0000256" key="12">
    <source>
        <dbReference type="ARBA" id="ARBA00029792"/>
    </source>
</evidence>
<dbReference type="NCBIfam" id="NF003810">
    <property type="entry name" value="PRK05399.1"/>
    <property type="match status" value="1"/>
</dbReference>
<dbReference type="SUPFAM" id="SSF48334">
    <property type="entry name" value="DNA repair protein MutS, domain III"/>
    <property type="match status" value="1"/>
</dbReference>
<dbReference type="FunFam" id="1.10.1420.10:FF:000004">
    <property type="entry name" value="DNA mismatch repair protein Msh3"/>
    <property type="match status" value="1"/>
</dbReference>
<comment type="subunit">
    <text evidence="11">Heterodimer consisting of MSH2-MSH3 (MutS beta). Forms a ternary complex with MutL alpha (MLH1-PMS1).</text>
</comment>
<evidence type="ECO:0000256" key="5">
    <source>
        <dbReference type="ARBA" id="ARBA00022763"/>
    </source>
</evidence>
<dbReference type="Gene3D" id="3.40.1170.10">
    <property type="entry name" value="DNA repair protein MutS, domain I"/>
    <property type="match status" value="1"/>
</dbReference>
<dbReference type="AlphaFoldDB" id="A0A5C5FSS3"/>
<evidence type="ECO:0000256" key="3">
    <source>
        <dbReference type="ARBA" id="ARBA00022151"/>
    </source>
</evidence>
<dbReference type="GO" id="GO:0005634">
    <property type="term" value="C:nucleus"/>
    <property type="evidence" value="ECO:0007669"/>
    <property type="project" value="UniProtKB-SubCell"/>
</dbReference>
<dbReference type="FunFam" id="3.30.420.110:FF:000010">
    <property type="entry name" value="DNA mismatch repair protein"/>
    <property type="match status" value="1"/>
</dbReference>
<keyword evidence="6" id="KW-0067">ATP-binding</keyword>
<feature type="region of interest" description="Disordered" evidence="15">
    <location>
        <begin position="143"/>
        <end position="200"/>
    </location>
</feature>
<dbReference type="EMBL" id="SOZI01000081">
    <property type="protein sequence ID" value="TNY19903.1"/>
    <property type="molecule type" value="Genomic_DNA"/>
</dbReference>
<evidence type="ECO:0000256" key="13">
    <source>
        <dbReference type="ARBA" id="ARBA00073774"/>
    </source>
</evidence>
<evidence type="ECO:0000256" key="9">
    <source>
        <dbReference type="ARBA" id="ARBA00023242"/>
    </source>
</evidence>
<dbReference type="Gene3D" id="1.10.1420.10">
    <property type="match status" value="2"/>
</dbReference>
<evidence type="ECO:0000256" key="1">
    <source>
        <dbReference type="ARBA" id="ARBA00004123"/>
    </source>
</evidence>
<dbReference type="STRING" id="5288.A0A5C5FSS3"/>
<comment type="similarity">
    <text evidence="2">Belongs to the DNA mismatch repair MutS family. MSH3 subfamily.</text>
</comment>
<dbReference type="SMART" id="SM00533">
    <property type="entry name" value="MUTSd"/>
    <property type="match status" value="1"/>
</dbReference>
<dbReference type="InterPro" id="IPR000432">
    <property type="entry name" value="DNA_mismatch_repair_MutS_C"/>
</dbReference>
<name>A0A5C5FSS3_9BASI</name>
<proteinExistence type="inferred from homology"/>
<evidence type="ECO:0000256" key="7">
    <source>
        <dbReference type="ARBA" id="ARBA00023125"/>
    </source>
</evidence>
<dbReference type="InterPro" id="IPR027417">
    <property type="entry name" value="P-loop_NTPase"/>
</dbReference>
<dbReference type="Pfam" id="PF01624">
    <property type="entry name" value="MutS_I"/>
    <property type="match status" value="1"/>
</dbReference>
<reference evidence="17 18" key="1">
    <citation type="submission" date="2019-03" db="EMBL/GenBank/DDBJ databases">
        <title>Rhodosporidium diobovatum UCD-FST 08-225 genome sequencing, assembly, and annotation.</title>
        <authorList>
            <person name="Fakankun I.U."/>
            <person name="Fristensky B."/>
            <person name="Levin D.B."/>
        </authorList>
    </citation>
    <scope>NUCLEOTIDE SEQUENCE [LARGE SCALE GENOMIC DNA]</scope>
    <source>
        <strain evidence="17 18">UCD-FST 08-225</strain>
    </source>
</reference>
<feature type="region of interest" description="Disordered" evidence="15">
    <location>
        <begin position="481"/>
        <end position="518"/>
    </location>
</feature>
<comment type="function">
    <text evidence="10">Component of the post-replicative DNA mismatch repair system (MMR). Heterodimerizes with MSH2 to form MutS beta, which binds to DNA mismatches thereby initiating DNA repair. MSH3 provides substrate-binding and substrate specificity to the complex. When bound, the MutS beta heterodimer bends the DNA helix and shields approximately 20 base pairs. Acts mainly to repair insertion-deletion loops (IDLs) from 2 to 13 nucleotides in size, but can also repair base-base and single insertion-deletion mismatches that occur during replication. After mismatch binding, forms a ternary complex with the MutL alpha heterodimer, which is thought to be responsible for directing the downstream MMR events, including strand discrimination, excision, and resynthesis. ATP binding and hydrolysis play a pivotal role in mismatch repair functions.</text>
</comment>
<feature type="compositionally biased region" description="Low complexity" evidence="15">
    <location>
        <begin position="72"/>
        <end position="94"/>
    </location>
</feature>
<gene>
    <name evidence="17" type="ORF">DMC30DRAFT_378254</name>
</gene>
<dbReference type="OrthoDB" id="121051at2759"/>
<evidence type="ECO:0000256" key="15">
    <source>
        <dbReference type="SAM" id="MobiDB-lite"/>
    </source>
</evidence>
<dbReference type="InterPro" id="IPR016151">
    <property type="entry name" value="DNA_mismatch_repair_MutS_N"/>
</dbReference>
<keyword evidence="8 14" id="KW-0234">DNA repair</keyword>
<dbReference type="Pfam" id="PF05192">
    <property type="entry name" value="MutS_III"/>
    <property type="match status" value="1"/>
</dbReference>
<evidence type="ECO:0000256" key="8">
    <source>
        <dbReference type="ARBA" id="ARBA00023204"/>
    </source>
</evidence>
<dbReference type="InterPro" id="IPR007695">
    <property type="entry name" value="DNA_mismatch_repair_MutS-lik_N"/>
</dbReference>
<dbReference type="GO" id="GO:0006298">
    <property type="term" value="P:mismatch repair"/>
    <property type="evidence" value="ECO:0007669"/>
    <property type="project" value="InterPro"/>
</dbReference>
<dbReference type="GO" id="GO:0030983">
    <property type="term" value="F:mismatched DNA binding"/>
    <property type="evidence" value="ECO:0007669"/>
    <property type="project" value="InterPro"/>
</dbReference>
<keyword evidence="18" id="KW-1185">Reference proteome</keyword>
<dbReference type="SUPFAM" id="SSF52540">
    <property type="entry name" value="P-loop containing nucleoside triphosphate hydrolases"/>
    <property type="match status" value="1"/>
</dbReference>
<keyword evidence="5 14" id="KW-0227">DNA damage</keyword>
<dbReference type="SUPFAM" id="SSF55271">
    <property type="entry name" value="DNA repair protein MutS, domain I"/>
    <property type="match status" value="1"/>
</dbReference>
<evidence type="ECO:0000313" key="17">
    <source>
        <dbReference type="EMBL" id="TNY19903.1"/>
    </source>
</evidence>
<evidence type="ECO:0000256" key="11">
    <source>
        <dbReference type="ARBA" id="ARBA00025902"/>
    </source>
</evidence>
<dbReference type="Proteomes" id="UP000311382">
    <property type="component" value="Unassembled WGS sequence"/>
</dbReference>
<keyword evidence="7 14" id="KW-0238">DNA-binding</keyword>
<feature type="compositionally biased region" description="Basic and acidic residues" evidence="15">
    <location>
        <begin position="488"/>
        <end position="503"/>
    </location>
</feature>
<dbReference type="InterPro" id="IPR045076">
    <property type="entry name" value="MutS"/>
</dbReference>
<comment type="caution">
    <text evidence="17">The sequence shown here is derived from an EMBL/GenBank/DDBJ whole genome shotgun (WGS) entry which is preliminary data.</text>
</comment>
<sequence>MAPKRGTQEGQQQTLSSFFKPAPPPPTKRPSPAVLDGVLTLTDSDDDGIVSSVAKRVKTEHSTADSPVEPIASTSSLPTRAATPPAPSSAAAQRLSAFAYSHGTSTAHTLSPAAQRRRDEFVKRLALGPDLLRKSRSSYLEKDHYLAAQGDDDDGDEGSRSGGYDDDDEEGGRSSEDGGPGSSSRAKGKGKATDKGMDDGATSHFARFAAKGSSGAAPKKKDADQGVKVKYTPLEQQVLALRKAHPGVLLVVEVGYKFRFFGEDAPAASRVLNIACFPSQHMLTASIPTHRLDFHVRRLLNAGYKVGVVRQQETAALKKASDNRSAPFTRALSALYTSATYVDELGADPLPGQGGETATLMCIVEDAPKGGKAGGADAKVRIGVVAVVPSTGTVVYDEFEDTLMRAELETRMLHLQPSELLLQKDLSSKTESMVKYLAGHAGKDDFSARVDRIPKRPNAAQATNTITTFYAKKDRKDAAAAGAGAGVKTDKKGKGKAVEREPSEIVLSSDEEGGEDDARRPTAILDLPKLVLIALASLVSHLEPFGLSRILRHASSFAPFASRAAMTLNGNTVANLELLRNSTDFREAGSLVSVLDRCQTAMGKRMLRRWVTKPLLSLELITERHAALAAIQSQSASLTLSKLRDLLRTLPDLERGLSRIHLGRAKPQELLRVLEAFVRTGRVFEELEGVDEGEGEGEGVGSRLGSTLLERVVEELPRVRGTAEALLGELDLKAARDGDKEGLFADEDKYPALQECKEGLARTIEAMNDELKAARKVLRKPALQFTKVSQEEYLLEVKVSEAKAVPADWVRISATKQVHRYRSPTLQKKLDKLEQWKEKVAAAASDAFLAFLQEVASHYELFRQTIVSLATADCLFSLALVAHSNNWTRPRLVPEAGTVSLKSARHPIIEAISHEVFVPNDVEFGEGKRRHMLLTGLNMGGKSSLSRSIALIALLNQVGSFVPCESATLSLFDGIFTRMGASDDLARGRSTFMVELSETSTLLRCATPRSLLILDELGRGTSTHDGLAIAHAVLEHLVRAVRCTTVFVTHYPALGALARRFPDEVSAEHMACREDPADEDQGAHAPKVTLLYKLVPGLASASHGLNVARLAEIPEEVVQVARDKGLEMERLEGERTARRRERRLAEVLRRVDGIARGEVAGEKEQRETLELCEVALAR</sequence>
<dbReference type="PANTHER" id="PTHR11361">
    <property type="entry name" value="DNA MISMATCH REPAIR PROTEIN MUTS FAMILY MEMBER"/>
    <property type="match status" value="1"/>
</dbReference>
<dbReference type="GO" id="GO:0140664">
    <property type="term" value="F:ATP-dependent DNA damage sensor activity"/>
    <property type="evidence" value="ECO:0007669"/>
    <property type="project" value="InterPro"/>
</dbReference>
<keyword evidence="9" id="KW-0539">Nucleus</keyword>
<dbReference type="SMART" id="SM00534">
    <property type="entry name" value="MUTSac"/>
    <property type="match status" value="1"/>
</dbReference>
<dbReference type="Pfam" id="PF00488">
    <property type="entry name" value="MutS_V"/>
    <property type="match status" value="1"/>
</dbReference>
<dbReference type="Gene3D" id="3.40.50.300">
    <property type="entry name" value="P-loop containing nucleotide triphosphate hydrolases"/>
    <property type="match status" value="1"/>
</dbReference>
<dbReference type="Gene3D" id="3.30.420.110">
    <property type="entry name" value="MutS, connector domain"/>
    <property type="match status" value="1"/>
</dbReference>
<dbReference type="FunFam" id="3.40.1170.10:FF:000004">
    <property type="entry name" value="DNA mismatch repair protein"/>
    <property type="match status" value="1"/>
</dbReference>
<dbReference type="PANTHER" id="PTHR11361:SF122">
    <property type="entry name" value="DNA MISMATCH REPAIR PROTEIN MSH3"/>
    <property type="match status" value="1"/>
</dbReference>
<feature type="domain" description="DNA mismatch repair proteins mutS family" evidence="16">
    <location>
        <begin position="1010"/>
        <end position="1026"/>
    </location>
</feature>
<evidence type="ECO:0000256" key="14">
    <source>
        <dbReference type="RuleBase" id="RU003756"/>
    </source>
</evidence>
<dbReference type="GO" id="GO:0005524">
    <property type="term" value="F:ATP binding"/>
    <property type="evidence" value="ECO:0007669"/>
    <property type="project" value="UniProtKB-KW"/>
</dbReference>
<evidence type="ECO:0000256" key="6">
    <source>
        <dbReference type="ARBA" id="ARBA00022840"/>
    </source>
</evidence>
<evidence type="ECO:0000313" key="18">
    <source>
        <dbReference type="Proteomes" id="UP000311382"/>
    </source>
</evidence>
<dbReference type="Pfam" id="PF05188">
    <property type="entry name" value="MutS_II"/>
    <property type="match status" value="1"/>
</dbReference>
<organism evidence="17 18">
    <name type="scientific">Rhodotorula diobovata</name>
    <dbReference type="NCBI Taxonomy" id="5288"/>
    <lineage>
        <taxon>Eukaryota</taxon>
        <taxon>Fungi</taxon>
        <taxon>Dikarya</taxon>
        <taxon>Basidiomycota</taxon>
        <taxon>Pucciniomycotina</taxon>
        <taxon>Microbotryomycetes</taxon>
        <taxon>Sporidiobolales</taxon>
        <taxon>Sporidiobolaceae</taxon>
        <taxon>Rhodotorula</taxon>
    </lineage>
</organism>
<dbReference type="GO" id="GO:0006312">
    <property type="term" value="P:mitotic recombination"/>
    <property type="evidence" value="ECO:0007669"/>
    <property type="project" value="TreeGrafter"/>
</dbReference>
<keyword evidence="4 14" id="KW-0547">Nucleotide-binding</keyword>
<dbReference type="InterPro" id="IPR036187">
    <property type="entry name" value="DNA_mismatch_repair_MutS_sf"/>
</dbReference>
<feature type="region of interest" description="Disordered" evidence="15">
    <location>
        <begin position="1"/>
        <end position="94"/>
    </location>
</feature>
<dbReference type="Pfam" id="PF05190">
    <property type="entry name" value="MutS_IV"/>
    <property type="match status" value="1"/>
</dbReference>
<dbReference type="InterPro" id="IPR007696">
    <property type="entry name" value="DNA_mismatch_repair_MutS_core"/>
</dbReference>
<dbReference type="InterPro" id="IPR007860">
    <property type="entry name" value="DNA_mmatch_repair_MutS_con_dom"/>
</dbReference>
<comment type="subcellular location">
    <subcellularLocation>
        <location evidence="1">Nucleus</location>
    </subcellularLocation>
</comment>
<evidence type="ECO:0000256" key="4">
    <source>
        <dbReference type="ARBA" id="ARBA00022741"/>
    </source>
</evidence>
<dbReference type="PROSITE" id="PS00486">
    <property type="entry name" value="DNA_MISMATCH_REPAIR_2"/>
    <property type="match status" value="1"/>
</dbReference>
<evidence type="ECO:0000256" key="10">
    <source>
        <dbReference type="ARBA" id="ARBA00025373"/>
    </source>
</evidence>
<dbReference type="InterPro" id="IPR007861">
    <property type="entry name" value="DNA_mismatch_repair_MutS_clamp"/>
</dbReference>
<dbReference type="InterPro" id="IPR036678">
    <property type="entry name" value="MutS_con_dom_sf"/>
</dbReference>
<evidence type="ECO:0000256" key="2">
    <source>
        <dbReference type="ARBA" id="ARBA00007094"/>
    </source>
</evidence>
<evidence type="ECO:0000259" key="16">
    <source>
        <dbReference type="PROSITE" id="PS00486"/>
    </source>
</evidence>